<protein>
    <recommendedName>
        <fullName evidence="5">Glycerophosphoryl diester phosphodiesterase membrane domain-containing protein</fullName>
    </recommendedName>
</protein>
<name>A0A848L4C7_9ACTN</name>
<feature type="transmembrane region" description="Helical" evidence="2">
    <location>
        <begin position="288"/>
        <end position="308"/>
    </location>
</feature>
<dbReference type="EMBL" id="JABBNB010000023">
    <property type="protein sequence ID" value="NMO03443.1"/>
    <property type="molecule type" value="Genomic_DNA"/>
</dbReference>
<dbReference type="RefSeq" id="WP_170195952.1">
    <property type="nucleotide sequence ID" value="NZ_JABBNB010000023.1"/>
</dbReference>
<feature type="transmembrane region" description="Helical" evidence="2">
    <location>
        <begin position="115"/>
        <end position="138"/>
    </location>
</feature>
<feature type="compositionally biased region" description="Polar residues" evidence="1">
    <location>
        <begin position="29"/>
        <end position="40"/>
    </location>
</feature>
<accession>A0A848L4C7</accession>
<feature type="transmembrane region" description="Helical" evidence="2">
    <location>
        <begin position="200"/>
        <end position="228"/>
    </location>
</feature>
<dbReference type="AlphaFoldDB" id="A0A848L4C7"/>
<evidence type="ECO:0000256" key="1">
    <source>
        <dbReference type="SAM" id="MobiDB-lite"/>
    </source>
</evidence>
<gene>
    <name evidence="3" type="ORF">HH308_19705</name>
</gene>
<evidence type="ECO:0000256" key="2">
    <source>
        <dbReference type="SAM" id="Phobius"/>
    </source>
</evidence>
<reference evidence="3 4" key="1">
    <citation type="submission" date="2020-04" db="EMBL/GenBank/DDBJ databases">
        <title>Gordonia sp. nov. TBRC 11910.</title>
        <authorList>
            <person name="Suriyachadkun C."/>
        </authorList>
    </citation>
    <scope>NUCLEOTIDE SEQUENCE [LARGE SCALE GENOMIC DNA]</scope>
    <source>
        <strain evidence="3 4">TBRC 11910</strain>
    </source>
</reference>
<feature type="region of interest" description="Disordered" evidence="1">
    <location>
        <begin position="1"/>
        <end position="43"/>
    </location>
</feature>
<feature type="transmembrane region" description="Helical" evidence="2">
    <location>
        <begin position="234"/>
        <end position="267"/>
    </location>
</feature>
<feature type="transmembrane region" description="Helical" evidence="2">
    <location>
        <begin position="333"/>
        <end position="359"/>
    </location>
</feature>
<proteinExistence type="predicted"/>
<keyword evidence="2" id="KW-0472">Membrane</keyword>
<sequence>MNLSTEQGGAPEMTDDAAASGESAHWIAPSTQPAVPTPQSDLPPGWAPADFAAPGPQAGFDDPVAHPSEIYGYQPPPTYANTLAAHKPGIIPLRPLGIGDVVTGSLAAITTNLRAVAPISAVIAVISALIGLLVSALADSIDVADGTALSAFGGLAALSTAAAVFLTAVLTGALAYPTSRAVEGRYPPLKRCWERLAPRLPAVLAIAAIAFVIIAVPLIAVTAIFSAAGAASSAGLAVLGALLGIVSAVALVAVTTFIVFAMPITVLEGLTPIAALRRSVALVRPVCWRVLGCLLLVALIIAIAQSVITSPTGDIADVADGVSGGIVASTTKLIASTALTALADFVTLPFLGTAITVLYTDARIRLEGFDITLIAGSGDAAPTGSP</sequence>
<keyword evidence="2" id="KW-0812">Transmembrane</keyword>
<evidence type="ECO:0000313" key="4">
    <source>
        <dbReference type="Proteomes" id="UP000550729"/>
    </source>
</evidence>
<comment type="caution">
    <text evidence="3">The sequence shown here is derived from an EMBL/GenBank/DDBJ whole genome shotgun (WGS) entry which is preliminary data.</text>
</comment>
<feature type="transmembrane region" description="Helical" evidence="2">
    <location>
        <begin position="150"/>
        <end position="176"/>
    </location>
</feature>
<keyword evidence="4" id="KW-1185">Reference proteome</keyword>
<evidence type="ECO:0008006" key="5">
    <source>
        <dbReference type="Google" id="ProtNLM"/>
    </source>
</evidence>
<organism evidence="3 4">
    <name type="scientific">Gordonia asplenii</name>
    <dbReference type="NCBI Taxonomy" id="2725283"/>
    <lineage>
        <taxon>Bacteria</taxon>
        <taxon>Bacillati</taxon>
        <taxon>Actinomycetota</taxon>
        <taxon>Actinomycetes</taxon>
        <taxon>Mycobacteriales</taxon>
        <taxon>Gordoniaceae</taxon>
        <taxon>Gordonia</taxon>
    </lineage>
</organism>
<dbReference type="Proteomes" id="UP000550729">
    <property type="component" value="Unassembled WGS sequence"/>
</dbReference>
<keyword evidence="2" id="KW-1133">Transmembrane helix</keyword>
<evidence type="ECO:0000313" key="3">
    <source>
        <dbReference type="EMBL" id="NMO03443.1"/>
    </source>
</evidence>